<comment type="caution">
    <text evidence="1">The sequence shown here is derived from an EMBL/GenBank/DDBJ whole genome shotgun (WGS) entry which is preliminary data.</text>
</comment>
<sequence>MADGFSAEERAAMKERATELRAEAKREKGAAKAAAELQDVLDAIAKLDGDDRPLATRVHELVTAAEPRLAPRTWYGMPAYALDGKVVCFFKAAGKFEGRYCELGFNDPAKLDDGSMWPTVFAITAIGPAEETAITELVTRAVG</sequence>
<evidence type="ECO:0000313" key="1">
    <source>
        <dbReference type="EMBL" id="MBA8848358.1"/>
    </source>
</evidence>
<accession>A0A839EFH8</accession>
<dbReference type="EMBL" id="JACGWX010000005">
    <property type="protein sequence ID" value="MBA8848358.1"/>
    <property type="molecule type" value="Genomic_DNA"/>
</dbReference>
<keyword evidence="2" id="KW-1185">Reference proteome</keyword>
<evidence type="ECO:0000313" key="2">
    <source>
        <dbReference type="Proteomes" id="UP000585905"/>
    </source>
</evidence>
<dbReference type="Gene3D" id="3.90.1150.200">
    <property type="match status" value="1"/>
</dbReference>
<protein>
    <submittedName>
        <fullName evidence="1">Uncharacterized protein YdhG (YjbR/CyaY superfamily)</fullName>
    </submittedName>
</protein>
<dbReference type="RefSeq" id="WP_182491164.1">
    <property type="nucleotide sequence ID" value="NZ_BAAAOV010000019.1"/>
</dbReference>
<organism evidence="1 2">
    <name type="scientific">Microcella alkalica</name>
    <dbReference type="NCBI Taxonomy" id="355930"/>
    <lineage>
        <taxon>Bacteria</taxon>
        <taxon>Bacillati</taxon>
        <taxon>Actinomycetota</taxon>
        <taxon>Actinomycetes</taxon>
        <taxon>Micrococcales</taxon>
        <taxon>Microbacteriaceae</taxon>
        <taxon>Microcella</taxon>
    </lineage>
</organism>
<proteinExistence type="predicted"/>
<dbReference type="SUPFAM" id="SSF159888">
    <property type="entry name" value="YdhG-like"/>
    <property type="match status" value="1"/>
</dbReference>
<gene>
    <name evidence="1" type="ORF">FHX53_001962</name>
</gene>
<dbReference type="Proteomes" id="UP000585905">
    <property type="component" value="Unassembled WGS sequence"/>
</dbReference>
<name>A0A839EFH8_9MICO</name>
<dbReference type="AlphaFoldDB" id="A0A839EFH8"/>
<reference evidence="1 2" key="1">
    <citation type="submission" date="2020-07" db="EMBL/GenBank/DDBJ databases">
        <title>Sequencing the genomes of 1000 actinobacteria strains.</title>
        <authorList>
            <person name="Klenk H.-P."/>
        </authorList>
    </citation>
    <scope>NUCLEOTIDE SEQUENCE [LARGE SCALE GENOMIC DNA]</scope>
    <source>
        <strain evidence="1 2">DSM 19663</strain>
    </source>
</reference>